<keyword evidence="3" id="KW-1185">Reference proteome</keyword>
<feature type="region of interest" description="Disordered" evidence="1">
    <location>
        <begin position="1"/>
        <end position="24"/>
    </location>
</feature>
<evidence type="ECO:0000313" key="2">
    <source>
        <dbReference type="EMBL" id="CAG8654648.1"/>
    </source>
</evidence>
<comment type="caution">
    <text evidence="2">The sequence shown here is derived from an EMBL/GenBank/DDBJ whole genome shotgun (WGS) entry which is preliminary data.</text>
</comment>
<gene>
    <name evidence="2" type="ORF">RFULGI_LOCUS8609</name>
</gene>
<protein>
    <submittedName>
        <fullName evidence="2">18002_t:CDS:1</fullName>
    </submittedName>
</protein>
<proteinExistence type="predicted"/>
<organism evidence="2 3">
    <name type="scientific">Racocetra fulgida</name>
    <dbReference type="NCBI Taxonomy" id="60492"/>
    <lineage>
        <taxon>Eukaryota</taxon>
        <taxon>Fungi</taxon>
        <taxon>Fungi incertae sedis</taxon>
        <taxon>Mucoromycota</taxon>
        <taxon>Glomeromycotina</taxon>
        <taxon>Glomeromycetes</taxon>
        <taxon>Diversisporales</taxon>
        <taxon>Gigasporaceae</taxon>
        <taxon>Racocetra</taxon>
    </lineage>
</organism>
<dbReference type="EMBL" id="CAJVPZ010014087">
    <property type="protein sequence ID" value="CAG8654648.1"/>
    <property type="molecule type" value="Genomic_DNA"/>
</dbReference>
<name>A0A9N9E037_9GLOM</name>
<evidence type="ECO:0000313" key="3">
    <source>
        <dbReference type="Proteomes" id="UP000789396"/>
    </source>
</evidence>
<sequence>RQNKISAAINKLNNQPAGHKHPSVNSVMKNFRIPETTLRRAAKNGIPPKR</sequence>
<dbReference type="AlphaFoldDB" id="A0A9N9E037"/>
<reference evidence="2" key="1">
    <citation type="submission" date="2021-06" db="EMBL/GenBank/DDBJ databases">
        <authorList>
            <person name="Kallberg Y."/>
            <person name="Tangrot J."/>
            <person name="Rosling A."/>
        </authorList>
    </citation>
    <scope>NUCLEOTIDE SEQUENCE</scope>
    <source>
        <strain evidence="2">IN212</strain>
    </source>
</reference>
<accession>A0A9N9E037</accession>
<evidence type="ECO:0000256" key="1">
    <source>
        <dbReference type="SAM" id="MobiDB-lite"/>
    </source>
</evidence>
<feature type="non-terminal residue" evidence="2">
    <location>
        <position position="1"/>
    </location>
</feature>
<dbReference type="Proteomes" id="UP000789396">
    <property type="component" value="Unassembled WGS sequence"/>
</dbReference>